<comment type="catalytic activity">
    <reaction evidence="17">
        <text>L-seryl-[protein] + ATP = O-phospho-L-seryl-[protein] + ADP + H(+)</text>
        <dbReference type="Rhea" id="RHEA:17989"/>
        <dbReference type="Rhea" id="RHEA-COMP:9863"/>
        <dbReference type="Rhea" id="RHEA-COMP:11604"/>
        <dbReference type="ChEBI" id="CHEBI:15378"/>
        <dbReference type="ChEBI" id="CHEBI:29999"/>
        <dbReference type="ChEBI" id="CHEBI:30616"/>
        <dbReference type="ChEBI" id="CHEBI:83421"/>
        <dbReference type="ChEBI" id="CHEBI:456216"/>
        <dbReference type="EC" id="2.7.11.1"/>
    </reaction>
</comment>
<evidence type="ECO:0000256" key="13">
    <source>
        <dbReference type="ARBA" id="ARBA00022989"/>
    </source>
</evidence>
<protein>
    <recommendedName>
        <fullName evidence="2">non-specific serine/threonine protein kinase</fullName>
        <ecNumber evidence="2">2.7.11.1</ecNumber>
    </recommendedName>
</protein>
<keyword evidence="15" id="KW-0675">Receptor</keyword>
<dbReference type="PRINTS" id="PR00019">
    <property type="entry name" value="LEURICHRPT"/>
</dbReference>
<evidence type="ECO:0000256" key="7">
    <source>
        <dbReference type="ARBA" id="ARBA00022692"/>
    </source>
</evidence>
<dbReference type="PROSITE" id="PS50011">
    <property type="entry name" value="PROTEIN_KINASE_DOM"/>
    <property type="match status" value="1"/>
</dbReference>
<evidence type="ECO:0000256" key="3">
    <source>
        <dbReference type="ARBA" id="ARBA00022527"/>
    </source>
</evidence>
<dbReference type="FunFam" id="3.80.10.10:FF:000129">
    <property type="entry name" value="Leucine-rich repeat receptor-like kinase"/>
    <property type="match status" value="1"/>
</dbReference>
<dbReference type="Pfam" id="PF12819">
    <property type="entry name" value="Malectin_like"/>
    <property type="match status" value="1"/>
</dbReference>
<dbReference type="InterPro" id="IPR024788">
    <property type="entry name" value="Malectin-like_Carb-bd_dom"/>
</dbReference>
<dbReference type="SMART" id="SM00220">
    <property type="entry name" value="S_TKc"/>
    <property type="match status" value="1"/>
</dbReference>
<proteinExistence type="predicted"/>
<dbReference type="Proteomes" id="UP000504607">
    <property type="component" value="Unplaced"/>
</dbReference>
<keyword evidence="7 19" id="KW-0812">Transmembrane</keyword>
<evidence type="ECO:0000313" key="21">
    <source>
        <dbReference type="Proteomes" id="UP000504607"/>
    </source>
</evidence>
<dbReference type="InterPro" id="IPR032675">
    <property type="entry name" value="LRR_dom_sf"/>
</dbReference>
<keyword evidence="13 19" id="KW-1133">Transmembrane helix</keyword>
<evidence type="ECO:0000256" key="16">
    <source>
        <dbReference type="ARBA" id="ARBA00047899"/>
    </source>
</evidence>
<dbReference type="InterPro" id="IPR008271">
    <property type="entry name" value="Ser/Thr_kinase_AS"/>
</dbReference>
<evidence type="ECO:0000313" key="22">
    <source>
        <dbReference type="RefSeq" id="XP_029117349.1"/>
    </source>
</evidence>
<evidence type="ECO:0000256" key="9">
    <source>
        <dbReference type="ARBA" id="ARBA00022737"/>
    </source>
</evidence>
<keyword evidence="5" id="KW-0433">Leucine-rich repeat</keyword>
<dbReference type="PROSITE" id="PS00107">
    <property type="entry name" value="PROTEIN_KINASE_ATP"/>
    <property type="match status" value="1"/>
</dbReference>
<keyword evidence="10 18" id="KW-0547">Nucleotide-binding</keyword>
<sequence length="726" mass="81893">MHFHNDFFNVELLIFRYPNDTYDRIWWTHNFEPLWLRINTSETIQIIRGDAFKVPSIVMSSAVTPSNNTILEFYWDSQSGFVRPSYCIYMHFAEFDYLPPNRTRLIDVIMNGQVLKRNFQPTYLLSTHIPLTYELGSSTRYQFNITKAADSILPPILNAIELYSTLLLPNLASDRTDVRAMMDLKQLYDMKIWQGDACAPQDFTWKGILCTFSSSNPPRVTSINLSSLRLTGNIPNAIDNLKAIEYLDLSNNNFTGPIPNFLSGLNSLRMLNLSNNQLNGSIPKALRQKQENGFLELRTENNPGLCTNGNECVDDHGKKKTLATAVIVVIAVILASLILLAIIVVVVRRQRRRKTPTPPSPIKLQPEKATSIEDQAVLPENRGFTFLELKTITNNFERVLGKGGFGIVYYGRLRDGTEVAVKLRAHTVAQESMFSESQIEESDSKAQRIKEFQAEALLLSRVHHRNLVSLIGYCKDNNCLGLVYEFVAQGNLKNHLTDKDGTGRVLNWRERLRIAVDAALGLEYLHRGCAPPIIHRDVKTSNILLSQNLVAKIADFGLSKAFLTDDHTHVSTEVVVGTLGYMDPEYHDTFQLNEKSDIYSFGVVLLELITSLPAVLKNPDRGHIVQWVQQQLAKGEITDVVDVGLKGEYNINSIWKVIDTAMKCTMPTASQRPTMTQVVIQLKESLQLEVGHERAQNIYVEVLEQTDSTEIASIDMKTTMSGPTAR</sequence>
<keyword evidence="3" id="KW-0723">Serine/threonine-protein kinase</keyword>
<dbReference type="GO" id="GO:0005886">
    <property type="term" value="C:plasma membrane"/>
    <property type="evidence" value="ECO:0007669"/>
    <property type="project" value="UniProtKB-SubCell"/>
</dbReference>
<keyword evidence="8" id="KW-0732">Signal</keyword>
<dbReference type="InterPro" id="IPR011009">
    <property type="entry name" value="Kinase-like_dom_sf"/>
</dbReference>
<feature type="binding site" evidence="18">
    <location>
        <position position="422"/>
    </location>
    <ligand>
        <name>ATP</name>
        <dbReference type="ChEBI" id="CHEBI:30616"/>
    </ligand>
</feature>
<keyword evidence="14 19" id="KW-0472">Membrane</keyword>
<dbReference type="GO" id="GO:0004674">
    <property type="term" value="F:protein serine/threonine kinase activity"/>
    <property type="evidence" value="ECO:0007669"/>
    <property type="project" value="UniProtKB-KW"/>
</dbReference>
<dbReference type="FunFam" id="1.10.510.10:FF:000146">
    <property type="entry name" value="LRR receptor-like serine/threonine-protein kinase IOS1"/>
    <property type="match status" value="1"/>
</dbReference>
<dbReference type="RefSeq" id="XP_029117349.1">
    <property type="nucleotide sequence ID" value="XM_029261516.1"/>
</dbReference>
<comment type="subcellular location">
    <subcellularLocation>
        <location evidence="1">Cell membrane</location>
        <topology evidence="1">Single-pass membrane protein</topology>
    </subcellularLocation>
</comment>
<accession>A0A8N4EY35</accession>
<keyword evidence="6" id="KW-0808">Transferase</keyword>
<dbReference type="PANTHER" id="PTHR45631">
    <property type="entry name" value="OS07G0107800 PROTEIN-RELATED"/>
    <property type="match status" value="1"/>
</dbReference>
<dbReference type="SUPFAM" id="SSF56112">
    <property type="entry name" value="Protein kinase-like (PK-like)"/>
    <property type="match status" value="1"/>
</dbReference>
<evidence type="ECO:0000256" key="17">
    <source>
        <dbReference type="ARBA" id="ARBA00048679"/>
    </source>
</evidence>
<dbReference type="Pfam" id="PF13855">
    <property type="entry name" value="LRR_8"/>
    <property type="match status" value="1"/>
</dbReference>
<evidence type="ECO:0000256" key="18">
    <source>
        <dbReference type="PROSITE-ProRule" id="PRU10141"/>
    </source>
</evidence>
<evidence type="ECO:0000256" key="6">
    <source>
        <dbReference type="ARBA" id="ARBA00022679"/>
    </source>
</evidence>
<dbReference type="GO" id="GO:0005524">
    <property type="term" value="F:ATP binding"/>
    <property type="evidence" value="ECO:0007669"/>
    <property type="project" value="UniProtKB-UniRule"/>
</dbReference>
<evidence type="ECO:0000256" key="10">
    <source>
        <dbReference type="ARBA" id="ARBA00022741"/>
    </source>
</evidence>
<feature type="transmembrane region" description="Helical" evidence="19">
    <location>
        <begin position="322"/>
        <end position="347"/>
    </location>
</feature>
<evidence type="ECO:0000256" key="12">
    <source>
        <dbReference type="ARBA" id="ARBA00022840"/>
    </source>
</evidence>
<dbReference type="Gene3D" id="3.80.10.10">
    <property type="entry name" value="Ribonuclease Inhibitor"/>
    <property type="match status" value="1"/>
</dbReference>
<dbReference type="Gene3D" id="3.30.200.20">
    <property type="entry name" value="Phosphorylase Kinase, domain 1"/>
    <property type="match status" value="1"/>
</dbReference>
<keyword evidence="4" id="KW-0597">Phosphoprotein</keyword>
<reference evidence="22" key="1">
    <citation type="submission" date="2025-08" db="UniProtKB">
        <authorList>
            <consortium name="RefSeq"/>
        </authorList>
    </citation>
    <scope>IDENTIFICATION</scope>
</reference>
<organism evidence="21 22">
    <name type="scientific">Elaeis guineensis var. tenera</name>
    <name type="common">Oil palm</name>
    <dbReference type="NCBI Taxonomy" id="51953"/>
    <lineage>
        <taxon>Eukaryota</taxon>
        <taxon>Viridiplantae</taxon>
        <taxon>Streptophyta</taxon>
        <taxon>Embryophyta</taxon>
        <taxon>Tracheophyta</taxon>
        <taxon>Spermatophyta</taxon>
        <taxon>Magnoliopsida</taxon>
        <taxon>Liliopsida</taxon>
        <taxon>Arecaceae</taxon>
        <taxon>Arecoideae</taxon>
        <taxon>Cocoseae</taxon>
        <taxon>Elaeidinae</taxon>
        <taxon>Elaeis</taxon>
    </lineage>
</organism>
<keyword evidence="11" id="KW-0418">Kinase</keyword>
<evidence type="ECO:0000256" key="15">
    <source>
        <dbReference type="ARBA" id="ARBA00023170"/>
    </source>
</evidence>
<dbReference type="InterPro" id="IPR001245">
    <property type="entry name" value="Ser-Thr/Tyr_kinase_cat_dom"/>
</dbReference>
<name>A0A8N4EY35_ELAGV</name>
<dbReference type="EC" id="2.7.11.1" evidence="2"/>
<gene>
    <name evidence="22" type="primary">LOC105034160</name>
</gene>
<dbReference type="PROSITE" id="PS00108">
    <property type="entry name" value="PROTEIN_KINASE_ST"/>
    <property type="match status" value="1"/>
</dbReference>
<dbReference type="InterPro" id="IPR017441">
    <property type="entry name" value="Protein_kinase_ATP_BS"/>
</dbReference>
<dbReference type="SUPFAM" id="SSF52058">
    <property type="entry name" value="L domain-like"/>
    <property type="match status" value="1"/>
</dbReference>
<evidence type="ECO:0000256" key="14">
    <source>
        <dbReference type="ARBA" id="ARBA00023136"/>
    </source>
</evidence>
<evidence type="ECO:0000259" key="20">
    <source>
        <dbReference type="PROSITE" id="PS50011"/>
    </source>
</evidence>
<evidence type="ECO:0000256" key="1">
    <source>
        <dbReference type="ARBA" id="ARBA00004162"/>
    </source>
</evidence>
<dbReference type="PANTHER" id="PTHR45631:SF202">
    <property type="entry name" value="SENESCENCE-INDUCED RECEPTOR-LIKE SERINE_THREONINE-PROTEIN KINASE"/>
    <property type="match status" value="1"/>
</dbReference>
<evidence type="ECO:0000256" key="19">
    <source>
        <dbReference type="SAM" id="Phobius"/>
    </source>
</evidence>
<dbReference type="OrthoDB" id="667851at2759"/>
<keyword evidence="12 18" id="KW-0067">ATP-binding</keyword>
<evidence type="ECO:0000256" key="8">
    <source>
        <dbReference type="ARBA" id="ARBA00022729"/>
    </source>
</evidence>
<dbReference type="InterPro" id="IPR001611">
    <property type="entry name" value="Leu-rich_rpt"/>
</dbReference>
<evidence type="ECO:0000256" key="2">
    <source>
        <dbReference type="ARBA" id="ARBA00012513"/>
    </source>
</evidence>
<evidence type="ECO:0000256" key="5">
    <source>
        <dbReference type="ARBA" id="ARBA00022614"/>
    </source>
</evidence>
<keyword evidence="21" id="KW-1185">Reference proteome</keyword>
<evidence type="ECO:0000256" key="4">
    <source>
        <dbReference type="ARBA" id="ARBA00022553"/>
    </source>
</evidence>
<evidence type="ECO:0000256" key="11">
    <source>
        <dbReference type="ARBA" id="ARBA00022777"/>
    </source>
</evidence>
<feature type="domain" description="Protein kinase" evidence="20">
    <location>
        <begin position="394"/>
        <end position="686"/>
    </location>
</feature>
<dbReference type="Gene3D" id="1.10.510.10">
    <property type="entry name" value="Transferase(Phosphotransferase) domain 1"/>
    <property type="match status" value="1"/>
</dbReference>
<dbReference type="Pfam" id="PF07714">
    <property type="entry name" value="PK_Tyr_Ser-Thr"/>
    <property type="match status" value="1"/>
</dbReference>
<dbReference type="AlphaFoldDB" id="A0A8N4EY35"/>
<comment type="catalytic activity">
    <reaction evidence="16">
        <text>L-threonyl-[protein] + ATP = O-phospho-L-threonyl-[protein] + ADP + H(+)</text>
        <dbReference type="Rhea" id="RHEA:46608"/>
        <dbReference type="Rhea" id="RHEA-COMP:11060"/>
        <dbReference type="Rhea" id="RHEA-COMP:11605"/>
        <dbReference type="ChEBI" id="CHEBI:15378"/>
        <dbReference type="ChEBI" id="CHEBI:30013"/>
        <dbReference type="ChEBI" id="CHEBI:30616"/>
        <dbReference type="ChEBI" id="CHEBI:61977"/>
        <dbReference type="ChEBI" id="CHEBI:456216"/>
        <dbReference type="EC" id="2.7.11.1"/>
    </reaction>
</comment>
<keyword evidence="9" id="KW-0677">Repeat</keyword>
<dbReference type="InterPro" id="IPR000719">
    <property type="entry name" value="Prot_kinase_dom"/>
</dbReference>